<evidence type="ECO:0000256" key="2">
    <source>
        <dbReference type="SAM" id="SignalP"/>
    </source>
</evidence>
<dbReference type="HOGENOM" id="CLU_019602_18_2_9"/>
<dbReference type="STRING" id="633697.EubceDRAFT1_1709"/>
<evidence type="ECO:0000313" key="5">
    <source>
        <dbReference type="Proteomes" id="UP000005753"/>
    </source>
</evidence>
<dbReference type="PANTHER" id="PTHR35936">
    <property type="entry name" value="MEMBRANE-BOUND LYTIC MUREIN TRANSGLYCOSYLASE F"/>
    <property type="match status" value="1"/>
</dbReference>
<sequence length="281" mass="29717">MKMKLIGGILAAAMVVAMAGCGSSASNDVKSDSSATVVTASAQAGSDVDYIKDKGTLIVGVTDFAPMDYKEDGADEWVGFDADLAKKVGEDLGVKVEFVEIDWDSKILELGNKSIDVVWNGMTLTSEVTNAMECTKAYLKNAQVVVLPKDKAEKYADKDSVKELSFAVETGSAGEEAAKDEGFNYNSVESQANALMEVKSGTSDACIIDLLMAGAMIGDGTDFANLTHTVELTSEEYGIGCRKGSDLAAFIDKSLASYEKDGSLKELAEKYGVQESLIGLN</sequence>
<reference evidence="4 5" key="1">
    <citation type="submission" date="2010-08" db="EMBL/GenBank/DDBJ databases">
        <authorList>
            <consortium name="US DOE Joint Genome Institute (JGI-PGF)"/>
            <person name="Lucas S."/>
            <person name="Copeland A."/>
            <person name="Lapidus A."/>
            <person name="Cheng J.-F."/>
            <person name="Bruce D."/>
            <person name="Goodwin L."/>
            <person name="Pitluck S."/>
            <person name="Land M.L."/>
            <person name="Hauser L."/>
            <person name="Chang Y.-J."/>
            <person name="Anderson I.J."/>
            <person name="Johnson E."/>
            <person name="Mulhopadhyay B."/>
            <person name="Kyrpides N."/>
            <person name="Woyke T.J."/>
        </authorList>
    </citation>
    <scope>NUCLEOTIDE SEQUENCE [LARGE SCALE GENOMIC DNA]</scope>
    <source>
        <strain evidence="4 5">6</strain>
    </source>
</reference>
<dbReference type="EMBL" id="CM001487">
    <property type="protein sequence ID" value="EIM57487.1"/>
    <property type="molecule type" value="Genomic_DNA"/>
</dbReference>
<dbReference type="InterPro" id="IPR001638">
    <property type="entry name" value="Solute-binding_3/MltF_N"/>
</dbReference>
<dbReference type="PROSITE" id="PS51257">
    <property type="entry name" value="PROKAR_LIPOPROTEIN"/>
    <property type="match status" value="1"/>
</dbReference>
<name>I5AUL4_EUBC6</name>
<keyword evidence="1 2" id="KW-0732">Signal</keyword>
<dbReference type="PANTHER" id="PTHR35936:SF17">
    <property type="entry name" value="ARGININE-BINDING EXTRACELLULAR PROTEIN ARTP"/>
    <property type="match status" value="1"/>
</dbReference>
<evidence type="ECO:0000259" key="3">
    <source>
        <dbReference type="SMART" id="SM00062"/>
    </source>
</evidence>
<gene>
    <name evidence="4" type="ORF">EubceDRAFT1_1709</name>
</gene>
<feature type="chain" id="PRO_5039668009" evidence="2">
    <location>
        <begin position="20"/>
        <end position="281"/>
    </location>
</feature>
<dbReference type="SMART" id="SM00062">
    <property type="entry name" value="PBPb"/>
    <property type="match status" value="1"/>
</dbReference>
<dbReference type="OrthoDB" id="9775197at2"/>
<protein>
    <submittedName>
        <fullName evidence="4">Periplasmic component of amino acid ABC-type transporter/signal transduction system</fullName>
    </submittedName>
</protein>
<keyword evidence="5" id="KW-1185">Reference proteome</keyword>
<dbReference type="Gene3D" id="3.40.190.10">
    <property type="entry name" value="Periplasmic binding protein-like II"/>
    <property type="match status" value="2"/>
</dbReference>
<feature type="signal peptide" evidence="2">
    <location>
        <begin position="1"/>
        <end position="19"/>
    </location>
</feature>
<organism evidence="4 5">
    <name type="scientific">Eubacterium cellulosolvens (strain ATCC 43171 / JCM 9499 / 6)</name>
    <name type="common">Cillobacterium cellulosolvens</name>
    <dbReference type="NCBI Taxonomy" id="633697"/>
    <lineage>
        <taxon>Bacteria</taxon>
        <taxon>Bacillati</taxon>
        <taxon>Bacillota</taxon>
        <taxon>Clostridia</taxon>
        <taxon>Eubacteriales</taxon>
        <taxon>Eubacteriaceae</taxon>
        <taxon>Eubacterium</taxon>
    </lineage>
</organism>
<evidence type="ECO:0000256" key="1">
    <source>
        <dbReference type="ARBA" id="ARBA00022729"/>
    </source>
</evidence>
<dbReference type="SUPFAM" id="SSF53850">
    <property type="entry name" value="Periplasmic binding protein-like II"/>
    <property type="match status" value="1"/>
</dbReference>
<dbReference type="Pfam" id="PF00497">
    <property type="entry name" value="SBP_bac_3"/>
    <property type="match status" value="1"/>
</dbReference>
<dbReference type="AlphaFoldDB" id="I5AUL4"/>
<reference evidence="4 5" key="2">
    <citation type="submission" date="2012-02" db="EMBL/GenBank/DDBJ databases">
        <title>Improved High-Quality Draft sequence of Eubacterium cellulosolvens 6.</title>
        <authorList>
            <consortium name="US DOE Joint Genome Institute"/>
            <person name="Lucas S."/>
            <person name="Han J."/>
            <person name="Lapidus A."/>
            <person name="Cheng J.-F."/>
            <person name="Goodwin L."/>
            <person name="Pitluck S."/>
            <person name="Peters L."/>
            <person name="Mikhailova N."/>
            <person name="Gu W."/>
            <person name="Detter J.C."/>
            <person name="Han C."/>
            <person name="Tapia R."/>
            <person name="Land M."/>
            <person name="Hauser L."/>
            <person name="Kyrpides N."/>
            <person name="Ivanova N."/>
            <person name="Pagani I."/>
            <person name="Johnson E."/>
            <person name="Mukhopadhyay B."/>
            <person name="Anderson I."/>
            <person name="Woyke T."/>
        </authorList>
    </citation>
    <scope>NUCLEOTIDE SEQUENCE [LARGE SCALE GENOMIC DNA]</scope>
    <source>
        <strain evidence="4 5">6</strain>
    </source>
</reference>
<evidence type="ECO:0000313" key="4">
    <source>
        <dbReference type="EMBL" id="EIM57487.1"/>
    </source>
</evidence>
<feature type="domain" description="Solute-binding protein family 3/N-terminal" evidence="3">
    <location>
        <begin position="56"/>
        <end position="275"/>
    </location>
</feature>
<accession>I5AUL4</accession>
<proteinExistence type="predicted"/>
<dbReference type="eggNOG" id="COG0834">
    <property type="taxonomic scope" value="Bacteria"/>
</dbReference>
<dbReference type="Proteomes" id="UP000005753">
    <property type="component" value="Chromosome"/>
</dbReference>